<feature type="compositionally biased region" description="Pro residues" evidence="1">
    <location>
        <begin position="571"/>
        <end position="586"/>
    </location>
</feature>
<feature type="compositionally biased region" description="Low complexity" evidence="1">
    <location>
        <begin position="518"/>
        <end position="570"/>
    </location>
</feature>
<accession>A0A1Y2IXZ5</accession>
<evidence type="ECO:0000313" key="3">
    <source>
        <dbReference type="Proteomes" id="UP000193067"/>
    </source>
</evidence>
<sequence>MAAAAAIVVPAQPDTIEPPSARPEDAPAVQTDAPSPPQQPGKGKGLRALRERLPLRRAFSTKLKHASLSSPTLLSPVDPGADTDDGPASPTATKPMHARLIALERFLNAKLGARKGNKDPKSAVQESIVEEEVIAVDLDSAPSSSSVSSSADTEQALPAIVEAEANASDVPAPAEDPKPKPEPSTGGPDPEPLPLARKIQSLLSSLPPFLTPLPPSTPDDGSSKTPKQNPDSGADPSTTPVIDDSRLISLLSSPAMMNGSLSRGRQSVWALLDNLRLKSIVSPSSPPGTDSGLQASASEVSAEAAVEDDDSIMFYGPLIPDATSEVELARSEIVSVDENGTIVDVLLDDAPLPDAPQAKARFGRIWPFSGGAPSKSASPSTPATTKPKVLVEKRVWVPSTTKLSLQVMWWGFRLWLPPPVMNLLNDKEIEAAKLGAMLTTALQWLLSNVPENALPATLRPALALVRSLVPYLGYIGGFVAWSWGAIRGFDIGNGVTLTATWLLPIALIPGTWENSDVPQQPGSGEPSSGSGASSPAPGDLSTLPSGSSPSAPSTNPPASGGDSSTPASEPASPPPGATPAPPPTASPPASTSPGT</sequence>
<feature type="compositionally biased region" description="Low complexity" evidence="1">
    <location>
        <begin position="139"/>
        <end position="152"/>
    </location>
</feature>
<protein>
    <submittedName>
        <fullName evidence="2">Uncharacterized protein</fullName>
    </submittedName>
</protein>
<evidence type="ECO:0000256" key="1">
    <source>
        <dbReference type="SAM" id="MobiDB-lite"/>
    </source>
</evidence>
<gene>
    <name evidence="2" type="ORF">PYCCODRAFT_1464712</name>
</gene>
<dbReference type="Proteomes" id="UP000193067">
    <property type="component" value="Unassembled WGS sequence"/>
</dbReference>
<feature type="region of interest" description="Disordered" evidence="1">
    <location>
        <begin position="61"/>
        <end position="97"/>
    </location>
</feature>
<dbReference type="OrthoDB" id="3247214at2759"/>
<keyword evidence="3" id="KW-1185">Reference proteome</keyword>
<feature type="region of interest" description="Disordered" evidence="1">
    <location>
        <begin position="139"/>
        <end position="242"/>
    </location>
</feature>
<reference evidence="2 3" key="1">
    <citation type="journal article" date="2015" name="Biotechnol. Biofuels">
        <title>Enhanced degradation of softwood versus hardwood by the white-rot fungus Pycnoporus coccineus.</title>
        <authorList>
            <person name="Couturier M."/>
            <person name="Navarro D."/>
            <person name="Chevret D."/>
            <person name="Henrissat B."/>
            <person name="Piumi F."/>
            <person name="Ruiz-Duenas F.J."/>
            <person name="Martinez A.T."/>
            <person name="Grigoriev I.V."/>
            <person name="Riley R."/>
            <person name="Lipzen A."/>
            <person name="Berrin J.G."/>
            <person name="Master E.R."/>
            <person name="Rosso M.N."/>
        </authorList>
    </citation>
    <scope>NUCLEOTIDE SEQUENCE [LARGE SCALE GENOMIC DNA]</scope>
    <source>
        <strain evidence="2 3">BRFM310</strain>
    </source>
</reference>
<dbReference type="EMBL" id="KZ084091">
    <property type="protein sequence ID" value="OSD06029.1"/>
    <property type="molecule type" value="Genomic_DNA"/>
</dbReference>
<dbReference type="STRING" id="1353009.A0A1Y2IXZ5"/>
<feature type="compositionally biased region" description="Polar residues" evidence="1">
    <location>
        <begin position="224"/>
        <end position="240"/>
    </location>
</feature>
<proteinExistence type="predicted"/>
<dbReference type="AlphaFoldDB" id="A0A1Y2IXZ5"/>
<organism evidence="2 3">
    <name type="scientific">Trametes coccinea (strain BRFM310)</name>
    <name type="common">Pycnoporus coccineus</name>
    <dbReference type="NCBI Taxonomy" id="1353009"/>
    <lineage>
        <taxon>Eukaryota</taxon>
        <taxon>Fungi</taxon>
        <taxon>Dikarya</taxon>
        <taxon>Basidiomycota</taxon>
        <taxon>Agaricomycotina</taxon>
        <taxon>Agaricomycetes</taxon>
        <taxon>Polyporales</taxon>
        <taxon>Polyporaceae</taxon>
        <taxon>Trametes</taxon>
    </lineage>
</organism>
<feature type="region of interest" description="Disordered" evidence="1">
    <location>
        <begin position="513"/>
        <end position="595"/>
    </location>
</feature>
<feature type="region of interest" description="Disordered" evidence="1">
    <location>
        <begin position="1"/>
        <end position="47"/>
    </location>
</feature>
<name>A0A1Y2IXZ5_TRAC3</name>
<evidence type="ECO:0000313" key="2">
    <source>
        <dbReference type="EMBL" id="OSD06029.1"/>
    </source>
</evidence>